<dbReference type="AlphaFoldDB" id="A0A9W6BFY8"/>
<feature type="transmembrane region" description="Helical" evidence="2">
    <location>
        <begin position="162"/>
        <end position="185"/>
    </location>
</feature>
<keyword evidence="4" id="KW-1185">Reference proteome</keyword>
<keyword evidence="2" id="KW-0472">Membrane</keyword>
<feature type="region of interest" description="Disordered" evidence="1">
    <location>
        <begin position="1"/>
        <end position="134"/>
    </location>
</feature>
<name>A0A9W6BFY8_9CHLO</name>
<feature type="transmembrane region" description="Helical" evidence="2">
    <location>
        <begin position="197"/>
        <end position="220"/>
    </location>
</feature>
<keyword evidence="2" id="KW-1133">Transmembrane helix</keyword>
<dbReference type="EMBL" id="BRXU01000004">
    <property type="protein sequence ID" value="GLC50796.1"/>
    <property type="molecule type" value="Genomic_DNA"/>
</dbReference>
<dbReference type="Proteomes" id="UP001165080">
    <property type="component" value="Unassembled WGS sequence"/>
</dbReference>
<feature type="compositionally biased region" description="Low complexity" evidence="1">
    <location>
        <begin position="96"/>
        <end position="131"/>
    </location>
</feature>
<organism evidence="3 4">
    <name type="scientific">Pleodorina starrii</name>
    <dbReference type="NCBI Taxonomy" id="330485"/>
    <lineage>
        <taxon>Eukaryota</taxon>
        <taxon>Viridiplantae</taxon>
        <taxon>Chlorophyta</taxon>
        <taxon>core chlorophytes</taxon>
        <taxon>Chlorophyceae</taxon>
        <taxon>CS clade</taxon>
        <taxon>Chlamydomonadales</taxon>
        <taxon>Volvocaceae</taxon>
        <taxon>Pleodorina</taxon>
    </lineage>
</organism>
<evidence type="ECO:0000313" key="3">
    <source>
        <dbReference type="EMBL" id="GLC50796.1"/>
    </source>
</evidence>
<sequence length="232" mass="24553">MQQDIPPGYPQQAMLGPVAAAAAESEAGPAADSGRQRNVEHQQQQPPQQQPQQPYPSGGYPPYPLYPPAADQQGQPPPAGGYSYPGGPGAYPPVKPAGEYGASTAEPTPAATAAASAAQPPPQQQQQQQQPVWGTPVLGPSAAPIYSHPMWGPDEETRDSRFALVAWLAFVLGFFFPIFWLIAVLLPCCLPGRHVRWAAAASFLASLAYIIVGIVMGIVGHAMMRGRGIMHD</sequence>
<accession>A0A9W6BFY8</accession>
<comment type="caution">
    <text evidence="3">The sequence shown here is derived from an EMBL/GenBank/DDBJ whole genome shotgun (WGS) entry which is preliminary data.</text>
</comment>
<evidence type="ECO:0000256" key="2">
    <source>
        <dbReference type="SAM" id="Phobius"/>
    </source>
</evidence>
<protein>
    <submittedName>
        <fullName evidence="3">Uncharacterized protein</fullName>
    </submittedName>
</protein>
<proteinExistence type="predicted"/>
<keyword evidence="2" id="KW-0812">Transmembrane</keyword>
<gene>
    <name evidence="3" type="primary">PLEST012098</name>
    <name evidence="3" type="ORF">PLESTB_000432900</name>
</gene>
<feature type="compositionally biased region" description="Low complexity" evidence="1">
    <location>
        <begin position="42"/>
        <end position="58"/>
    </location>
</feature>
<reference evidence="3 4" key="1">
    <citation type="journal article" date="2023" name="Commun. Biol.">
        <title>Reorganization of the ancestral sex-determining regions during the evolution of trioecy in Pleodorina starrii.</title>
        <authorList>
            <person name="Takahashi K."/>
            <person name="Suzuki S."/>
            <person name="Kawai-Toyooka H."/>
            <person name="Yamamoto K."/>
            <person name="Hamaji T."/>
            <person name="Ootsuki R."/>
            <person name="Yamaguchi H."/>
            <person name="Kawachi M."/>
            <person name="Higashiyama T."/>
            <person name="Nozaki H."/>
        </authorList>
    </citation>
    <scope>NUCLEOTIDE SEQUENCE [LARGE SCALE GENOMIC DNA]</scope>
    <source>
        <strain evidence="3 4">NIES-4479</strain>
    </source>
</reference>
<evidence type="ECO:0000313" key="4">
    <source>
        <dbReference type="Proteomes" id="UP001165080"/>
    </source>
</evidence>
<evidence type="ECO:0000256" key="1">
    <source>
        <dbReference type="SAM" id="MobiDB-lite"/>
    </source>
</evidence>
<feature type="compositionally biased region" description="Low complexity" evidence="1">
    <location>
        <begin position="16"/>
        <end position="31"/>
    </location>
</feature>